<dbReference type="InterPro" id="IPR029044">
    <property type="entry name" value="Nucleotide-diphossugar_trans"/>
</dbReference>
<comment type="caution">
    <text evidence="1">The sequence shown here is derived from an EMBL/GenBank/DDBJ whole genome shotgun (WGS) entry which is preliminary data.</text>
</comment>
<name>A0A3M0S1K2_9CLOT</name>
<evidence type="ECO:0000313" key="2">
    <source>
        <dbReference type="Proteomes" id="UP000277999"/>
    </source>
</evidence>
<dbReference type="EMBL" id="RFAQ01000113">
    <property type="protein sequence ID" value="RMC92305.1"/>
    <property type="molecule type" value="Genomic_DNA"/>
</dbReference>
<proteinExistence type="predicted"/>
<protein>
    <recommendedName>
        <fullName evidence="3">2-C-methyl-D-erythritol 4-phosphate cytidylyltransferase</fullName>
    </recommendedName>
</protein>
<dbReference type="AlphaFoldDB" id="A0A3M0S1K2"/>
<dbReference type="Gene3D" id="3.90.550.10">
    <property type="entry name" value="Spore Coat Polysaccharide Biosynthesis Protein SpsA, Chain A"/>
    <property type="match status" value="1"/>
</dbReference>
<evidence type="ECO:0008006" key="3">
    <source>
        <dbReference type="Google" id="ProtNLM"/>
    </source>
</evidence>
<dbReference type="Proteomes" id="UP000277999">
    <property type="component" value="Unassembled WGS sequence"/>
</dbReference>
<dbReference type="RefSeq" id="WP_122060204.1">
    <property type="nucleotide sequence ID" value="NZ_RFAQ01000113.1"/>
</dbReference>
<sequence>MYREIPKQFNITKLCWVLLGSATGQESIRNGLETLKKELSDEDVIMVHDENRPLITLKIISDSLKKFKKYGSNADVNSLFILRNFK</sequence>
<dbReference type="SUPFAM" id="SSF53448">
    <property type="entry name" value="Nucleotide-diphospho-sugar transferases"/>
    <property type="match status" value="1"/>
</dbReference>
<organism evidence="1 2">
    <name type="scientific">Clostridium autoethanogenum</name>
    <dbReference type="NCBI Taxonomy" id="84023"/>
    <lineage>
        <taxon>Bacteria</taxon>
        <taxon>Bacillati</taxon>
        <taxon>Bacillota</taxon>
        <taxon>Clostridia</taxon>
        <taxon>Eubacteriales</taxon>
        <taxon>Clostridiaceae</taxon>
        <taxon>Clostridium</taxon>
    </lineage>
</organism>
<reference evidence="1 2" key="1">
    <citation type="submission" date="2018-10" db="EMBL/GenBank/DDBJ databases">
        <title>Genome-centric metagenomics revealed C2 chemical producing, CO utilizing Clostridium with novel acetogenic gene cluster.</title>
        <authorList>
            <person name="Kang H."/>
            <person name="Park B."/>
            <person name="Choi I.G."/>
            <person name="Chang I.S."/>
        </authorList>
    </citation>
    <scope>NUCLEOTIDE SEQUENCE [LARGE SCALE GENOMIC DNA]</scope>
    <source>
        <strain evidence="1 2">H21-9</strain>
    </source>
</reference>
<accession>A0A3M0S1K2</accession>
<evidence type="ECO:0000313" key="1">
    <source>
        <dbReference type="EMBL" id="RMC92305.1"/>
    </source>
</evidence>
<gene>
    <name evidence="1" type="ORF">D9O40_20475</name>
</gene>